<dbReference type="EMBL" id="ML213743">
    <property type="protein sequence ID" value="TFK31494.1"/>
    <property type="molecule type" value="Genomic_DNA"/>
</dbReference>
<evidence type="ECO:0000313" key="2">
    <source>
        <dbReference type="Proteomes" id="UP000308652"/>
    </source>
</evidence>
<dbReference type="Proteomes" id="UP000308652">
    <property type="component" value="Unassembled WGS sequence"/>
</dbReference>
<accession>A0A5C3LEH6</accession>
<name>A0A5C3LEH6_9AGAR</name>
<keyword evidence="2" id="KW-1185">Reference proteome</keyword>
<proteinExistence type="predicted"/>
<dbReference type="AlphaFoldDB" id="A0A5C3LEH6"/>
<evidence type="ECO:0000313" key="1">
    <source>
        <dbReference type="EMBL" id="TFK31494.1"/>
    </source>
</evidence>
<sequence>MSSQPRSFKPNYVISSQLDEDRVWSPPKPYEPLEGVLLGIDALKQRAIGERAVNAASDGIPRLVAVPRVHFVSPFSAAFNFHNAHSHYGCARSWQHQTPVEAPPVPWTTSSVWHLSPVYLRGFDGVGV</sequence>
<protein>
    <submittedName>
        <fullName evidence="1">Uncharacterized protein</fullName>
    </submittedName>
</protein>
<organism evidence="1 2">
    <name type="scientific">Crucibulum laeve</name>
    <dbReference type="NCBI Taxonomy" id="68775"/>
    <lineage>
        <taxon>Eukaryota</taxon>
        <taxon>Fungi</taxon>
        <taxon>Dikarya</taxon>
        <taxon>Basidiomycota</taxon>
        <taxon>Agaricomycotina</taxon>
        <taxon>Agaricomycetes</taxon>
        <taxon>Agaricomycetidae</taxon>
        <taxon>Agaricales</taxon>
        <taxon>Agaricineae</taxon>
        <taxon>Nidulariaceae</taxon>
        <taxon>Crucibulum</taxon>
    </lineage>
</organism>
<reference evidence="1 2" key="1">
    <citation type="journal article" date="2019" name="Nat. Ecol. Evol.">
        <title>Megaphylogeny resolves global patterns of mushroom evolution.</title>
        <authorList>
            <person name="Varga T."/>
            <person name="Krizsan K."/>
            <person name="Foldi C."/>
            <person name="Dima B."/>
            <person name="Sanchez-Garcia M."/>
            <person name="Sanchez-Ramirez S."/>
            <person name="Szollosi G.J."/>
            <person name="Szarkandi J.G."/>
            <person name="Papp V."/>
            <person name="Albert L."/>
            <person name="Andreopoulos W."/>
            <person name="Angelini C."/>
            <person name="Antonin V."/>
            <person name="Barry K.W."/>
            <person name="Bougher N.L."/>
            <person name="Buchanan P."/>
            <person name="Buyck B."/>
            <person name="Bense V."/>
            <person name="Catcheside P."/>
            <person name="Chovatia M."/>
            <person name="Cooper J."/>
            <person name="Damon W."/>
            <person name="Desjardin D."/>
            <person name="Finy P."/>
            <person name="Geml J."/>
            <person name="Haridas S."/>
            <person name="Hughes K."/>
            <person name="Justo A."/>
            <person name="Karasinski D."/>
            <person name="Kautmanova I."/>
            <person name="Kiss B."/>
            <person name="Kocsube S."/>
            <person name="Kotiranta H."/>
            <person name="LaButti K.M."/>
            <person name="Lechner B.E."/>
            <person name="Liimatainen K."/>
            <person name="Lipzen A."/>
            <person name="Lukacs Z."/>
            <person name="Mihaltcheva S."/>
            <person name="Morgado L.N."/>
            <person name="Niskanen T."/>
            <person name="Noordeloos M.E."/>
            <person name="Ohm R.A."/>
            <person name="Ortiz-Santana B."/>
            <person name="Ovrebo C."/>
            <person name="Racz N."/>
            <person name="Riley R."/>
            <person name="Savchenko A."/>
            <person name="Shiryaev A."/>
            <person name="Soop K."/>
            <person name="Spirin V."/>
            <person name="Szebenyi C."/>
            <person name="Tomsovsky M."/>
            <person name="Tulloss R.E."/>
            <person name="Uehling J."/>
            <person name="Grigoriev I.V."/>
            <person name="Vagvolgyi C."/>
            <person name="Papp T."/>
            <person name="Martin F.M."/>
            <person name="Miettinen O."/>
            <person name="Hibbett D.S."/>
            <person name="Nagy L.G."/>
        </authorList>
    </citation>
    <scope>NUCLEOTIDE SEQUENCE [LARGE SCALE GENOMIC DNA]</scope>
    <source>
        <strain evidence="1 2">CBS 166.37</strain>
    </source>
</reference>
<gene>
    <name evidence="1" type="ORF">BDQ12DRAFT_671832</name>
</gene>